<dbReference type="EMBL" id="MN739094">
    <property type="protein sequence ID" value="QHS88132.1"/>
    <property type="molecule type" value="Genomic_DNA"/>
</dbReference>
<evidence type="ECO:0000256" key="1">
    <source>
        <dbReference type="SAM" id="MobiDB-lite"/>
    </source>
</evidence>
<feature type="region of interest" description="Disordered" evidence="1">
    <location>
        <begin position="144"/>
        <end position="167"/>
    </location>
</feature>
<proteinExistence type="predicted"/>
<reference evidence="2" key="1">
    <citation type="journal article" date="2020" name="Nature">
        <title>Giant virus diversity and host interactions through global metagenomics.</title>
        <authorList>
            <person name="Schulz F."/>
            <person name="Roux S."/>
            <person name="Paez-Espino D."/>
            <person name="Jungbluth S."/>
            <person name="Walsh D.A."/>
            <person name="Denef V.J."/>
            <person name="McMahon K.D."/>
            <person name="Konstantinidis K.T."/>
            <person name="Eloe-Fadrosh E.A."/>
            <person name="Kyrpides N.C."/>
            <person name="Woyke T."/>
        </authorList>
    </citation>
    <scope>NUCLEOTIDE SEQUENCE</scope>
    <source>
        <strain evidence="2">GVMAG-M-3300010158-55</strain>
    </source>
</reference>
<accession>A0A6C0B7W3</accession>
<organism evidence="2">
    <name type="scientific">viral metagenome</name>
    <dbReference type="NCBI Taxonomy" id="1070528"/>
    <lineage>
        <taxon>unclassified sequences</taxon>
        <taxon>metagenomes</taxon>
        <taxon>organismal metagenomes</taxon>
    </lineage>
</organism>
<feature type="compositionally biased region" description="Basic and acidic residues" evidence="1">
    <location>
        <begin position="17"/>
        <end position="29"/>
    </location>
</feature>
<evidence type="ECO:0000313" key="2">
    <source>
        <dbReference type="EMBL" id="QHS88132.1"/>
    </source>
</evidence>
<name>A0A6C0B7W3_9ZZZZ</name>
<sequence>MYKIQLLKMNSSSKSTMTREEERKARARIDQERHIAKVKKEKAWLAANPHIAAQQEREKEEQKKNRETLRMLNTMKEEELAQQKKNKKPMNAFAALMDDSDSEEEKEEEEERQRAHFESIYEDKNWRNDMSKWYTESPDVTLPKLQEKEPAGDVPPKKFIWADECDE</sequence>
<protein>
    <submittedName>
        <fullName evidence="2">Uncharacterized protein</fullName>
    </submittedName>
</protein>
<feature type="compositionally biased region" description="Acidic residues" evidence="1">
    <location>
        <begin position="98"/>
        <end position="110"/>
    </location>
</feature>
<feature type="region of interest" description="Disordered" evidence="1">
    <location>
        <begin position="9"/>
        <end position="29"/>
    </location>
</feature>
<feature type="region of interest" description="Disordered" evidence="1">
    <location>
        <begin position="78"/>
        <end position="116"/>
    </location>
</feature>
<dbReference type="AlphaFoldDB" id="A0A6C0B7W3"/>